<dbReference type="Proteomes" id="UP000001302">
    <property type="component" value="Chromosome"/>
</dbReference>
<dbReference type="AlphaFoldDB" id="E0TGS6"/>
<reference evidence="2" key="1">
    <citation type="submission" date="2010-08" db="EMBL/GenBank/DDBJ databases">
        <title>Genome sequence of Parvularcula bermudensis HTCC2503.</title>
        <authorList>
            <person name="Kang D.-M."/>
            <person name="Oh H.-M."/>
            <person name="Cho J.-C."/>
        </authorList>
    </citation>
    <scope>NUCLEOTIDE SEQUENCE [LARGE SCALE GENOMIC DNA]</scope>
    <source>
        <strain evidence="2">ATCC BAA-594 / HTCC2503 / KCTC 12087</strain>
    </source>
</reference>
<evidence type="ECO:0000313" key="1">
    <source>
        <dbReference type="EMBL" id="ADM10685.1"/>
    </source>
</evidence>
<organism evidence="1 2">
    <name type="scientific">Parvularcula bermudensis (strain ATCC BAA-594 / HTCC2503 / KCTC 12087)</name>
    <dbReference type="NCBI Taxonomy" id="314260"/>
    <lineage>
        <taxon>Bacteria</taxon>
        <taxon>Pseudomonadati</taxon>
        <taxon>Pseudomonadota</taxon>
        <taxon>Alphaproteobacteria</taxon>
        <taxon>Parvularculales</taxon>
        <taxon>Parvularculaceae</taxon>
        <taxon>Parvularcula</taxon>
    </lineage>
</organism>
<dbReference type="KEGG" id="pbr:PB2503_13239"/>
<proteinExistence type="predicted"/>
<protein>
    <submittedName>
        <fullName evidence="1">Uncharacterized protein</fullName>
    </submittedName>
</protein>
<sequence>MCPQRAHEEPFDFSIKAISVFAYAFKD</sequence>
<gene>
    <name evidence="1" type="ordered locus">PB2503_13239</name>
</gene>
<evidence type="ECO:0000313" key="2">
    <source>
        <dbReference type="Proteomes" id="UP000001302"/>
    </source>
</evidence>
<name>E0TGS6_PARBH</name>
<dbReference type="EMBL" id="CP002156">
    <property type="protein sequence ID" value="ADM10685.1"/>
    <property type="molecule type" value="Genomic_DNA"/>
</dbReference>
<dbReference type="HOGENOM" id="CLU_3414871_0_0_5"/>
<reference evidence="1 2" key="2">
    <citation type="journal article" date="2011" name="J. Bacteriol.">
        <title>Complete genome sequence of strain HTCC2503T of Parvularcula bermudensis, the type species of the order "Parvularculales" in the class Alphaproteobacteria.</title>
        <authorList>
            <person name="Oh H.M."/>
            <person name="Kang I."/>
            <person name="Vergin K.L."/>
            <person name="Kang D."/>
            <person name="Rhee K.H."/>
            <person name="Giovannoni S.J."/>
            <person name="Cho J.C."/>
        </authorList>
    </citation>
    <scope>NUCLEOTIDE SEQUENCE [LARGE SCALE GENOMIC DNA]</scope>
    <source>
        <strain evidence="2">ATCC BAA-594 / HTCC2503 / KCTC 12087</strain>
    </source>
</reference>
<keyword evidence="2" id="KW-1185">Reference proteome</keyword>
<accession>E0TGS6</accession>
<dbReference type="STRING" id="314260.PB2503_13239"/>